<evidence type="ECO:0000313" key="3">
    <source>
        <dbReference type="Proteomes" id="UP000322873"/>
    </source>
</evidence>
<dbReference type="InterPro" id="IPR027921">
    <property type="entry name" value="NOPCHAP1"/>
</dbReference>
<dbReference type="Proteomes" id="UP000322873">
    <property type="component" value="Unassembled WGS sequence"/>
</dbReference>
<dbReference type="VEuPathDB" id="FungiDB:MFRU_003g00920"/>
<comment type="caution">
    <text evidence="2">The sequence shown here is derived from an EMBL/GenBank/DDBJ whole genome shotgun (WGS) entry which is preliminary data.</text>
</comment>
<dbReference type="PANTHER" id="PTHR38489:SF1">
    <property type="entry name" value="HISTONE CHAPERONE DOMAIN-CONTAINING PROTEIN"/>
    <property type="match status" value="1"/>
</dbReference>
<reference evidence="2 3" key="1">
    <citation type="submission" date="2019-06" db="EMBL/GenBank/DDBJ databases">
        <title>Genome Sequence of the Brown Rot Fungal Pathogen Monilinia fructicola.</title>
        <authorList>
            <person name="De Miccolis Angelini R.M."/>
            <person name="Landi L."/>
            <person name="Abate D."/>
            <person name="Pollastro S."/>
            <person name="Romanazzi G."/>
            <person name="Faretra F."/>
        </authorList>
    </citation>
    <scope>NUCLEOTIDE SEQUENCE [LARGE SCALE GENOMIC DNA]</scope>
    <source>
        <strain evidence="2 3">Mfrc123</strain>
    </source>
</reference>
<feature type="compositionally biased region" description="Acidic residues" evidence="1">
    <location>
        <begin position="180"/>
        <end position="191"/>
    </location>
</feature>
<evidence type="ECO:0000313" key="2">
    <source>
        <dbReference type="EMBL" id="KAA8572792.1"/>
    </source>
</evidence>
<gene>
    <name evidence="2" type="ORF">EYC84_003373</name>
</gene>
<feature type="region of interest" description="Disordered" evidence="1">
    <location>
        <begin position="161"/>
        <end position="208"/>
    </location>
</feature>
<feature type="compositionally biased region" description="Basic and acidic residues" evidence="1">
    <location>
        <begin position="192"/>
        <end position="208"/>
    </location>
</feature>
<dbReference type="AlphaFoldDB" id="A0A5M9JYK1"/>
<feature type="compositionally biased region" description="Low complexity" evidence="1">
    <location>
        <begin position="39"/>
        <end position="83"/>
    </location>
</feature>
<dbReference type="OrthoDB" id="1112980at2759"/>
<sequence length="208" mass="22113">MSATKRSSPPPEEMDSESTSTRKILDAKPPSRKRTSLGKTSSNTPQPSTTPSKSTKSPESSPPVSSKATPSSSQAEASSPDASSDSESEDEIPLIRPLNARPVMRVSALSGFGASEGLNNLPDFLKQMKEANEELMKKMRAGEERGLEDVKEGESYVEMNLGLGVLEETREGGSGSGSDSDSDSEVEEKDADGDRKMGESKKAGIEEL</sequence>
<organism evidence="2 3">
    <name type="scientific">Monilinia fructicola</name>
    <name type="common">Brown rot fungus</name>
    <name type="synonym">Ciboria fructicola</name>
    <dbReference type="NCBI Taxonomy" id="38448"/>
    <lineage>
        <taxon>Eukaryota</taxon>
        <taxon>Fungi</taxon>
        <taxon>Dikarya</taxon>
        <taxon>Ascomycota</taxon>
        <taxon>Pezizomycotina</taxon>
        <taxon>Leotiomycetes</taxon>
        <taxon>Helotiales</taxon>
        <taxon>Sclerotiniaceae</taxon>
        <taxon>Monilinia</taxon>
    </lineage>
</organism>
<dbReference type="GO" id="GO:0000492">
    <property type="term" value="P:box C/D snoRNP assembly"/>
    <property type="evidence" value="ECO:0007669"/>
    <property type="project" value="InterPro"/>
</dbReference>
<proteinExistence type="predicted"/>
<dbReference type="PANTHER" id="PTHR38489">
    <property type="entry name" value="HISTONE CHAPERONE DOMAIN-CONTAINING PROTEIN"/>
    <property type="match status" value="1"/>
</dbReference>
<keyword evidence="3" id="KW-1185">Reference proteome</keyword>
<feature type="region of interest" description="Disordered" evidence="1">
    <location>
        <begin position="1"/>
        <end position="102"/>
    </location>
</feature>
<evidence type="ECO:0000256" key="1">
    <source>
        <dbReference type="SAM" id="MobiDB-lite"/>
    </source>
</evidence>
<protein>
    <submittedName>
        <fullName evidence="2">Uncharacterized protein</fullName>
    </submittedName>
</protein>
<name>A0A5M9JYK1_MONFR</name>
<dbReference type="EMBL" id="VICG01000004">
    <property type="protein sequence ID" value="KAA8572792.1"/>
    <property type="molecule type" value="Genomic_DNA"/>
</dbReference>
<dbReference type="Pfam" id="PF15370">
    <property type="entry name" value="NOPCHAP1"/>
    <property type="match status" value="1"/>
</dbReference>
<accession>A0A5M9JYK1</accession>